<evidence type="ECO:0000256" key="2">
    <source>
        <dbReference type="ARBA" id="ARBA00023015"/>
    </source>
</evidence>
<dbReference type="SUPFAM" id="SSF48452">
    <property type="entry name" value="TPR-like"/>
    <property type="match status" value="2"/>
</dbReference>
<keyword evidence="2" id="KW-0805">Transcription regulation</keyword>
<dbReference type="InterPro" id="IPR001867">
    <property type="entry name" value="OmpR/PhoB-type_DNA-bd"/>
</dbReference>
<dbReference type="InterPro" id="IPR011990">
    <property type="entry name" value="TPR-like_helical_dom_sf"/>
</dbReference>
<keyword evidence="3 6" id="KW-0238">DNA-binding</keyword>
<dbReference type="GO" id="GO:0003677">
    <property type="term" value="F:DNA binding"/>
    <property type="evidence" value="ECO:0007669"/>
    <property type="project" value="UniProtKB-KW"/>
</dbReference>
<dbReference type="Gene3D" id="1.10.10.10">
    <property type="entry name" value="Winged helix-like DNA-binding domain superfamily/Winged helix DNA-binding domain"/>
    <property type="match status" value="1"/>
</dbReference>
<evidence type="ECO:0000313" key="8">
    <source>
        <dbReference type="EMBL" id="MBE1496269.1"/>
    </source>
</evidence>
<evidence type="ECO:0000256" key="4">
    <source>
        <dbReference type="ARBA" id="ARBA00023163"/>
    </source>
</evidence>
<evidence type="ECO:0000256" key="1">
    <source>
        <dbReference type="ARBA" id="ARBA00005820"/>
    </source>
</evidence>
<dbReference type="InterPro" id="IPR019734">
    <property type="entry name" value="TPR_rpt"/>
</dbReference>
<feature type="DNA-binding region" description="OmpR/PhoB-type" evidence="6">
    <location>
        <begin position="1"/>
        <end position="92"/>
    </location>
</feature>
<dbReference type="Pfam" id="PF13424">
    <property type="entry name" value="TPR_12"/>
    <property type="match status" value="1"/>
</dbReference>
<evidence type="ECO:0000313" key="9">
    <source>
        <dbReference type="Proteomes" id="UP000631670"/>
    </source>
</evidence>
<gene>
    <name evidence="8" type="ORF">H4696_003369</name>
</gene>
<dbReference type="InterPro" id="IPR005158">
    <property type="entry name" value="BTAD"/>
</dbReference>
<dbReference type="Proteomes" id="UP000631670">
    <property type="component" value="Unassembled WGS sequence"/>
</dbReference>
<proteinExistence type="inferred from homology"/>
<dbReference type="SMART" id="SM00862">
    <property type="entry name" value="Trans_reg_C"/>
    <property type="match status" value="1"/>
</dbReference>
<comment type="similarity">
    <text evidence="1">Belongs to the AfsR/DnrI/RedD regulatory family.</text>
</comment>
<comment type="caution">
    <text evidence="8">The sequence shown here is derived from an EMBL/GenBank/DDBJ whole genome shotgun (WGS) entry which is preliminary data.</text>
</comment>
<organism evidence="8 9">
    <name type="scientific">Amycolatopsis lexingtonensis</name>
    <dbReference type="NCBI Taxonomy" id="218822"/>
    <lineage>
        <taxon>Bacteria</taxon>
        <taxon>Bacillati</taxon>
        <taxon>Actinomycetota</taxon>
        <taxon>Actinomycetes</taxon>
        <taxon>Pseudonocardiales</taxon>
        <taxon>Pseudonocardiaceae</taxon>
        <taxon>Amycolatopsis</taxon>
    </lineage>
</organism>
<dbReference type="SUPFAM" id="SSF46894">
    <property type="entry name" value="C-terminal effector domain of the bipartite response regulators"/>
    <property type="match status" value="1"/>
</dbReference>
<keyword evidence="4" id="KW-0804">Transcription</keyword>
<protein>
    <submittedName>
        <fullName evidence="8">DNA-binding SARP family transcriptional activator/DNA-binding transcriptional ArsR family regulator</fullName>
    </submittedName>
</protein>
<evidence type="ECO:0000259" key="7">
    <source>
        <dbReference type="PROSITE" id="PS51755"/>
    </source>
</evidence>
<dbReference type="SUPFAM" id="SSF52540">
    <property type="entry name" value="P-loop containing nucleoside triphosphate hydrolases"/>
    <property type="match status" value="1"/>
</dbReference>
<dbReference type="RefSeq" id="WP_086858398.1">
    <property type="nucleotide sequence ID" value="NZ_JADBEG010000001.1"/>
</dbReference>
<dbReference type="SMART" id="SM00382">
    <property type="entry name" value="AAA"/>
    <property type="match status" value="1"/>
</dbReference>
<keyword evidence="5" id="KW-0802">TPR repeat</keyword>
<dbReference type="Gene3D" id="3.40.50.300">
    <property type="entry name" value="P-loop containing nucleotide triphosphate hydrolases"/>
    <property type="match status" value="1"/>
</dbReference>
<dbReference type="PRINTS" id="PR00364">
    <property type="entry name" value="DISEASERSIST"/>
</dbReference>
<dbReference type="Pfam" id="PF03704">
    <property type="entry name" value="BTAD"/>
    <property type="match status" value="1"/>
</dbReference>
<reference evidence="8 9" key="1">
    <citation type="submission" date="2020-10" db="EMBL/GenBank/DDBJ databases">
        <title>Sequencing the genomes of 1000 actinobacteria strains.</title>
        <authorList>
            <person name="Klenk H.-P."/>
        </authorList>
    </citation>
    <scope>NUCLEOTIDE SEQUENCE [LARGE SCALE GENOMIC DNA]</scope>
    <source>
        <strain evidence="8 9">DSM 44653</strain>
    </source>
</reference>
<dbReference type="Gene3D" id="1.25.40.10">
    <property type="entry name" value="Tetratricopeptide repeat domain"/>
    <property type="match status" value="3"/>
</dbReference>
<evidence type="ECO:0000256" key="6">
    <source>
        <dbReference type="PROSITE-ProRule" id="PRU01091"/>
    </source>
</evidence>
<dbReference type="InterPro" id="IPR036388">
    <property type="entry name" value="WH-like_DNA-bd_sf"/>
</dbReference>
<sequence length="966" mass="106460">MELNILGSVELRSDGRKVDFKRAKERFLLGVLAMRHGKLVSTQTVIDALWDDPPLHARKTLHAYVSRLRATLRTVGSNAEILTHDGGYTFIQGSDTLDYLHFQNLVRASRAAREANDLDGAAEALEKAVALWRGEVVRGLDTLWMEREREDLEDRELLPSYQALCTIELKRGNLHEVLSHLDAVPERHEQDVTFAALRLSAFNGLGHFEDFDACWRQIRDRCAESYGTSPPRELQEHYRRLLQDRELVEPADYRRTHAALRAIPPAQLPLTVSGFIDRAGHLAELEQRLIKAHMNGPTSTLVVVITGPVGVGKSQLGLRWGHMIEEQFPDGQLYADLAGYSPAPARNPDDIVTELLESLGVAAPDLPSSPALRERELRTKLAGRRVLVFLDNALNSAQVTPLLPGSAASVVIVTSRHRLTDLVNDHGAYRLVVERFTAAETASLLTALVPDSHAPAGSLTAEAAAELTGGLPRAIRILADALTTTTASAHPPGPVDLLLAGESDTRTLLASIVWSYDRLSAGAARTFRTLSMHIEPMLSLAAATALDGTSPETTRAHLKTLSDLHLIDARGDGYTMDTLTRAAGEHLATKMDSADSRTRAQARLLDWTSKLATDIAETLSPTRPRPEIDLPSPENGHGDSYADAKTLLERERASMAANVRRAARTHLGHAVAILRTLRPHLQIGDNLYDWRRTHETVLAAAVAADDRYGEAETHVGLAQLHHHVGDLDATLESAYLAAALFRATADQRGLAEVLLLLATHYSTTGEHELATARAREALEAHSDIDQPALAARTHLQLGIDLQHLDDLAVALSHLTAAEQTFQRLPDHRRRAQALLQLGRLARRQNRADDAATYLREAAELHTRHPADHAQTVAVLLELSEVSLERRDYVEAVLRGRETVGLCRSREDHTSSVRAHVTIVRAHAATGRQAEVWAESRRTLELIDEIQDEVNNYVREQFTKLGLWPTP</sequence>
<dbReference type="InterPro" id="IPR016032">
    <property type="entry name" value="Sig_transdc_resp-reg_C-effctor"/>
</dbReference>
<dbReference type="InterPro" id="IPR027417">
    <property type="entry name" value="P-loop_NTPase"/>
</dbReference>
<dbReference type="Pfam" id="PF00486">
    <property type="entry name" value="Trans_reg_C"/>
    <property type="match status" value="1"/>
</dbReference>
<name>A0ABR9HZD5_9PSEU</name>
<dbReference type="EMBL" id="JADBEG010000001">
    <property type="protein sequence ID" value="MBE1496269.1"/>
    <property type="molecule type" value="Genomic_DNA"/>
</dbReference>
<dbReference type="PANTHER" id="PTHR35807">
    <property type="entry name" value="TRANSCRIPTIONAL REGULATOR REDD-RELATED"/>
    <property type="match status" value="1"/>
</dbReference>
<evidence type="ECO:0000256" key="3">
    <source>
        <dbReference type="ARBA" id="ARBA00023125"/>
    </source>
</evidence>
<dbReference type="InterPro" id="IPR003593">
    <property type="entry name" value="AAA+_ATPase"/>
</dbReference>
<dbReference type="PROSITE" id="PS51755">
    <property type="entry name" value="OMPR_PHOB"/>
    <property type="match status" value="1"/>
</dbReference>
<feature type="repeat" description="TPR" evidence="5">
    <location>
        <begin position="831"/>
        <end position="864"/>
    </location>
</feature>
<evidence type="ECO:0000256" key="5">
    <source>
        <dbReference type="PROSITE-ProRule" id="PRU00339"/>
    </source>
</evidence>
<dbReference type="SMART" id="SM00028">
    <property type="entry name" value="TPR"/>
    <property type="match status" value="3"/>
</dbReference>
<dbReference type="SMART" id="SM01043">
    <property type="entry name" value="BTAD"/>
    <property type="match status" value="1"/>
</dbReference>
<accession>A0ABR9HZD5</accession>
<dbReference type="PANTHER" id="PTHR35807:SF1">
    <property type="entry name" value="TRANSCRIPTIONAL REGULATOR REDD"/>
    <property type="match status" value="1"/>
</dbReference>
<keyword evidence="9" id="KW-1185">Reference proteome</keyword>
<dbReference type="InterPro" id="IPR051677">
    <property type="entry name" value="AfsR-DnrI-RedD_regulator"/>
</dbReference>
<dbReference type="PROSITE" id="PS50005">
    <property type="entry name" value="TPR"/>
    <property type="match status" value="1"/>
</dbReference>
<feature type="domain" description="OmpR/PhoB-type" evidence="7">
    <location>
        <begin position="1"/>
        <end position="92"/>
    </location>
</feature>